<evidence type="ECO:0008006" key="4">
    <source>
        <dbReference type="Google" id="ProtNLM"/>
    </source>
</evidence>
<protein>
    <recommendedName>
        <fullName evidence="4">DUF3618 domain-containing protein</fullName>
    </recommendedName>
</protein>
<feature type="compositionally biased region" description="Low complexity" evidence="1">
    <location>
        <begin position="30"/>
        <end position="41"/>
    </location>
</feature>
<proteinExistence type="predicted"/>
<name>A0A1H7MYB6_STRJI</name>
<reference evidence="3" key="1">
    <citation type="submission" date="2016-10" db="EMBL/GenBank/DDBJ databases">
        <authorList>
            <person name="Varghese N."/>
        </authorList>
    </citation>
    <scope>NUCLEOTIDE SEQUENCE [LARGE SCALE GENOMIC DNA]</scope>
    <source>
        <strain evidence="3">DSM 45096 / BCRC 16803 / CGMCC 4.1857 / CIP 109030 / JCM 12277 / KCTC 19219 / NBRC 100920 / 33214</strain>
    </source>
</reference>
<dbReference type="EMBL" id="FOAZ01000006">
    <property type="protein sequence ID" value="SEL15637.1"/>
    <property type="molecule type" value="Genomic_DNA"/>
</dbReference>
<organism evidence="2 3">
    <name type="scientific">Streptacidiphilus jiangxiensis</name>
    <dbReference type="NCBI Taxonomy" id="235985"/>
    <lineage>
        <taxon>Bacteria</taxon>
        <taxon>Bacillati</taxon>
        <taxon>Actinomycetota</taxon>
        <taxon>Actinomycetes</taxon>
        <taxon>Kitasatosporales</taxon>
        <taxon>Streptomycetaceae</taxon>
        <taxon>Streptacidiphilus</taxon>
    </lineage>
</organism>
<evidence type="ECO:0000256" key="1">
    <source>
        <dbReference type="SAM" id="MobiDB-lite"/>
    </source>
</evidence>
<evidence type="ECO:0000313" key="2">
    <source>
        <dbReference type="EMBL" id="SEL15637.1"/>
    </source>
</evidence>
<keyword evidence="3" id="KW-1185">Reference proteome</keyword>
<gene>
    <name evidence="2" type="ORF">SAMN05414137_106105</name>
</gene>
<dbReference type="RefSeq" id="WP_042447258.1">
    <property type="nucleotide sequence ID" value="NZ_BBPN01000012.1"/>
</dbReference>
<dbReference type="Proteomes" id="UP000183015">
    <property type="component" value="Unassembled WGS sequence"/>
</dbReference>
<dbReference type="AlphaFoldDB" id="A0A1H7MYB6"/>
<accession>A0A1H7MYB6</accession>
<sequence>MSNDDTTRTRLLAVAHAAADSVEAARSHLGHSAGSARSAAGHVRDSVGHAAAAQARRASGSLTARTKDVPATGRAWPTTVVLGTAAAAALGIVVRRLTRSPEPTTFVHRNTTRPPA</sequence>
<feature type="region of interest" description="Disordered" evidence="1">
    <location>
        <begin position="23"/>
        <end position="67"/>
    </location>
</feature>
<evidence type="ECO:0000313" key="3">
    <source>
        <dbReference type="Proteomes" id="UP000183015"/>
    </source>
</evidence>